<keyword evidence="6" id="KW-1003">Cell membrane</keyword>
<dbReference type="GO" id="GO:0005886">
    <property type="term" value="C:plasma membrane"/>
    <property type="evidence" value="ECO:0007669"/>
    <property type="project" value="UniProtKB-SubCell"/>
</dbReference>
<dbReference type="GO" id="GO:0000155">
    <property type="term" value="F:phosphorelay sensor kinase activity"/>
    <property type="evidence" value="ECO:0007669"/>
    <property type="project" value="InterPro"/>
</dbReference>
<evidence type="ECO:0000259" key="24">
    <source>
        <dbReference type="PROSITE" id="PS50109"/>
    </source>
</evidence>
<dbReference type="Pfam" id="PF00672">
    <property type="entry name" value="HAMP"/>
    <property type="match status" value="1"/>
</dbReference>
<comment type="cofactor">
    <cofactor evidence="2">
        <name>Mn(2+)</name>
        <dbReference type="ChEBI" id="CHEBI:29035"/>
    </cofactor>
</comment>
<evidence type="ECO:0000256" key="23">
    <source>
        <dbReference type="SAM" id="Phobius"/>
    </source>
</evidence>
<dbReference type="SUPFAM" id="SSF55874">
    <property type="entry name" value="ATPase domain of HSP90 chaperone/DNA topoisomerase II/histidine kinase"/>
    <property type="match status" value="1"/>
</dbReference>
<evidence type="ECO:0000313" key="27">
    <source>
        <dbReference type="Proteomes" id="UP000614047"/>
    </source>
</evidence>
<dbReference type="InterPro" id="IPR004358">
    <property type="entry name" value="Sig_transdc_His_kin-like_C"/>
</dbReference>
<dbReference type="PROSITE" id="PS50109">
    <property type="entry name" value="HIS_KIN"/>
    <property type="match status" value="1"/>
</dbReference>
<dbReference type="InterPro" id="IPR005467">
    <property type="entry name" value="His_kinase_dom"/>
</dbReference>
<keyword evidence="19" id="KW-0843">Virulence</keyword>
<dbReference type="InterPro" id="IPR003661">
    <property type="entry name" value="HisK_dim/P_dom"/>
</dbReference>
<dbReference type="InterPro" id="IPR036097">
    <property type="entry name" value="HisK_dim/P_sf"/>
</dbReference>
<dbReference type="PRINTS" id="PR00344">
    <property type="entry name" value="BCTRLSENSOR"/>
</dbReference>
<evidence type="ECO:0000256" key="22">
    <source>
        <dbReference type="ARBA" id="ARBA00041776"/>
    </source>
</evidence>
<protein>
    <recommendedName>
        <fullName evidence="21">Signal transduction histidine-protein kinase/phosphatase MprB</fullName>
        <ecNumber evidence="5">2.7.13.3</ecNumber>
    </recommendedName>
    <alternativeName>
        <fullName evidence="22">Mycobacterial persistence regulator B</fullName>
    </alternativeName>
</protein>
<dbReference type="SMART" id="SM00387">
    <property type="entry name" value="HATPase_c"/>
    <property type="match status" value="1"/>
</dbReference>
<evidence type="ECO:0000256" key="4">
    <source>
        <dbReference type="ARBA" id="ARBA00004651"/>
    </source>
</evidence>
<dbReference type="Gene3D" id="1.10.287.130">
    <property type="match status" value="1"/>
</dbReference>
<dbReference type="SMART" id="SM00304">
    <property type="entry name" value="HAMP"/>
    <property type="match status" value="1"/>
</dbReference>
<keyword evidence="12" id="KW-0378">Hydrolase</keyword>
<keyword evidence="15" id="KW-0904">Protein phosphatase</keyword>
<keyword evidence="9 23" id="KW-0812">Transmembrane</keyword>
<comment type="caution">
    <text evidence="26">The sequence shown here is derived from an EMBL/GenBank/DDBJ whole genome shotgun (WGS) entry which is preliminary data.</text>
</comment>
<evidence type="ECO:0000256" key="12">
    <source>
        <dbReference type="ARBA" id="ARBA00022801"/>
    </source>
</evidence>
<accession>A0A931DFV4</accession>
<dbReference type="CDD" id="cd00082">
    <property type="entry name" value="HisKA"/>
    <property type="match status" value="1"/>
</dbReference>
<comment type="subcellular location">
    <subcellularLocation>
        <location evidence="4">Cell membrane</location>
        <topology evidence="4">Multi-pass membrane protein</topology>
    </subcellularLocation>
</comment>
<evidence type="ECO:0000256" key="8">
    <source>
        <dbReference type="ARBA" id="ARBA00022679"/>
    </source>
</evidence>
<evidence type="ECO:0000256" key="20">
    <source>
        <dbReference type="ARBA" id="ARBA00023211"/>
    </source>
</evidence>
<keyword evidence="23" id="KW-0472">Membrane</keyword>
<evidence type="ECO:0000313" key="26">
    <source>
        <dbReference type="EMBL" id="MBG6087853.1"/>
    </source>
</evidence>
<organism evidence="26 27">
    <name type="scientific">Actinomadura viridis</name>
    <dbReference type="NCBI Taxonomy" id="58110"/>
    <lineage>
        <taxon>Bacteria</taxon>
        <taxon>Bacillati</taxon>
        <taxon>Actinomycetota</taxon>
        <taxon>Actinomycetes</taxon>
        <taxon>Streptosporangiales</taxon>
        <taxon>Thermomonosporaceae</taxon>
        <taxon>Actinomadura</taxon>
    </lineage>
</organism>
<keyword evidence="10" id="KW-0547">Nucleotide-binding</keyword>
<evidence type="ECO:0000256" key="15">
    <source>
        <dbReference type="ARBA" id="ARBA00022912"/>
    </source>
</evidence>
<keyword evidence="8" id="KW-0808">Transferase</keyword>
<evidence type="ECO:0000256" key="5">
    <source>
        <dbReference type="ARBA" id="ARBA00012438"/>
    </source>
</evidence>
<dbReference type="InterPro" id="IPR003594">
    <property type="entry name" value="HATPase_dom"/>
</dbReference>
<evidence type="ECO:0000256" key="10">
    <source>
        <dbReference type="ARBA" id="ARBA00022741"/>
    </source>
</evidence>
<sequence>MRRTLVLVSLAVTAMVALAFLIPLALAVREIARDRALTSAERQAGALGPVLAVTEDPGALERAVASTHAGAARRMTVHLPGGTVIPEAAGNRARARPGQVAEAARRGRSYTTRITGGWALLQPVSLEDGRTAVVEVLVPDADLSRGVGHAWLVMTAVAAALVAGSVAVADRLGARMIRSTRRLAEVAAAFGDGDLGIRIEPDGPPELVEAGLAFNAMADHVVQLLAAEREMAADLSHRLRTPLAALRLNAEALGGGPVADQTREAVGRLEREVDQIIRTVRKPTGRGSCDAAKVLRERVEFWSVLAEDEGRSCELIGADEPAELPLPATELAAAVDALLGNVFRHTAEGTGFAITLHVGRGLTGILVADGGPGITDPQDALQRGRSGGGSTGLGLDIARRAAEATGGHLRIHRSVLGGAQVQMWFRTRWLPPTRRSRRLVRRR</sequence>
<dbReference type="AlphaFoldDB" id="A0A931DFV4"/>
<dbReference type="SUPFAM" id="SSF47384">
    <property type="entry name" value="Homodimeric domain of signal transducing histidine kinase"/>
    <property type="match status" value="1"/>
</dbReference>
<dbReference type="PROSITE" id="PS50885">
    <property type="entry name" value="HAMP"/>
    <property type="match status" value="1"/>
</dbReference>
<comment type="cofactor">
    <cofactor evidence="3">
        <name>Mg(2+)</name>
        <dbReference type="ChEBI" id="CHEBI:18420"/>
    </cofactor>
</comment>
<evidence type="ECO:0000256" key="16">
    <source>
        <dbReference type="ARBA" id="ARBA00022989"/>
    </source>
</evidence>
<dbReference type="Pfam" id="PF02518">
    <property type="entry name" value="HATPase_c"/>
    <property type="match status" value="1"/>
</dbReference>
<dbReference type="CDD" id="cd06225">
    <property type="entry name" value="HAMP"/>
    <property type="match status" value="1"/>
</dbReference>
<dbReference type="GO" id="GO:0004721">
    <property type="term" value="F:phosphoprotein phosphatase activity"/>
    <property type="evidence" value="ECO:0007669"/>
    <property type="project" value="UniProtKB-KW"/>
</dbReference>
<keyword evidence="20" id="KW-0464">Manganese</keyword>
<evidence type="ECO:0000256" key="14">
    <source>
        <dbReference type="ARBA" id="ARBA00022842"/>
    </source>
</evidence>
<dbReference type="EMBL" id="JADOUA010000001">
    <property type="protein sequence ID" value="MBG6087853.1"/>
    <property type="molecule type" value="Genomic_DNA"/>
</dbReference>
<evidence type="ECO:0000256" key="18">
    <source>
        <dbReference type="ARBA" id="ARBA00023016"/>
    </source>
</evidence>
<evidence type="ECO:0000256" key="6">
    <source>
        <dbReference type="ARBA" id="ARBA00022475"/>
    </source>
</evidence>
<feature type="transmembrane region" description="Helical" evidence="23">
    <location>
        <begin position="150"/>
        <end position="172"/>
    </location>
</feature>
<evidence type="ECO:0000256" key="21">
    <source>
        <dbReference type="ARBA" id="ARBA00040454"/>
    </source>
</evidence>
<keyword evidence="11 26" id="KW-0418">Kinase</keyword>
<evidence type="ECO:0000256" key="13">
    <source>
        <dbReference type="ARBA" id="ARBA00022840"/>
    </source>
</evidence>
<dbReference type="Proteomes" id="UP000614047">
    <property type="component" value="Unassembled WGS sequence"/>
</dbReference>
<comment type="catalytic activity">
    <reaction evidence="1">
        <text>ATP + protein L-histidine = ADP + protein N-phospho-L-histidine.</text>
        <dbReference type="EC" id="2.7.13.3"/>
    </reaction>
</comment>
<dbReference type="InterPro" id="IPR050980">
    <property type="entry name" value="2C_sensor_his_kinase"/>
</dbReference>
<evidence type="ECO:0000256" key="2">
    <source>
        <dbReference type="ARBA" id="ARBA00001936"/>
    </source>
</evidence>
<keyword evidence="18" id="KW-0346">Stress response</keyword>
<dbReference type="SMART" id="SM00388">
    <property type="entry name" value="HisKA"/>
    <property type="match status" value="1"/>
</dbReference>
<keyword evidence="16 23" id="KW-1133">Transmembrane helix</keyword>
<dbReference type="InterPro" id="IPR036890">
    <property type="entry name" value="HATPase_C_sf"/>
</dbReference>
<dbReference type="Gene3D" id="3.30.565.10">
    <property type="entry name" value="Histidine kinase-like ATPase, C-terminal domain"/>
    <property type="match status" value="1"/>
</dbReference>
<feature type="domain" description="HAMP" evidence="25">
    <location>
        <begin position="174"/>
        <end position="226"/>
    </location>
</feature>
<evidence type="ECO:0000256" key="3">
    <source>
        <dbReference type="ARBA" id="ARBA00001946"/>
    </source>
</evidence>
<evidence type="ECO:0000256" key="17">
    <source>
        <dbReference type="ARBA" id="ARBA00023012"/>
    </source>
</evidence>
<keyword evidence="17" id="KW-0902">Two-component regulatory system</keyword>
<evidence type="ECO:0000256" key="7">
    <source>
        <dbReference type="ARBA" id="ARBA00022553"/>
    </source>
</evidence>
<keyword evidence="27" id="KW-1185">Reference proteome</keyword>
<dbReference type="RefSeq" id="WP_197010656.1">
    <property type="nucleotide sequence ID" value="NZ_BAABES010000008.1"/>
</dbReference>
<dbReference type="EC" id="2.7.13.3" evidence="5"/>
<reference evidence="26" key="1">
    <citation type="submission" date="2020-11" db="EMBL/GenBank/DDBJ databases">
        <title>Sequencing the genomes of 1000 actinobacteria strains.</title>
        <authorList>
            <person name="Klenk H.-P."/>
        </authorList>
    </citation>
    <scope>NUCLEOTIDE SEQUENCE</scope>
    <source>
        <strain evidence="26">DSM 43175</strain>
    </source>
</reference>
<dbReference type="InterPro" id="IPR003660">
    <property type="entry name" value="HAMP_dom"/>
</dbReference>
<evidence type="ECO:0000256" key="1">
    <source>
        <dbReference type="ARBA" id="ARBA00000085"/>
    </source>
</evidence>
<dbReference type="Pfam" id="PF00512">
    <property type="entry name" value="HisKA"/>
    <property type="match status" value="1"/>
</dbReference>
<keyword evidence="13" id="KW-0067">ATP-binding</keyword>
<name>A0A931DFV4_9ACTN</name>
<evidence type="ECO:0000256" key="11">
    <source>
        <dbReference type="ARBA" id="ARBA00022777"/>
    </source>
</evidence>
<keyword evidence="7" id="KW-0597">Phosphoprotein</keyword>
<gene>
    <name evidence="26" type="ORF">IW256_001966</name>
</gene>
<evidence type="ECO:0000259" key="25">
    <source>
        <dbReference type="PROSITE" id="PS50885"/>
    </source>
</evidence>
<evidence type="ECO:0000256" key="19">
    <source>
        <dbReference type="ARBA" id="ARBA00023026"/>
    </source>
</evidence>
<dbReference type="GO" id="GO:0005524">
    <property type="term" value="F:ATP binding"/>
    <property type="evidence" value="ECO:0007669"/>
    <property type="project" value="UniProtKB-KW"/>
</dbReference>
<keyword evidence="14" id="KW-0460">Magnesium</keyword>
<dbReference type="PANTHER" id="PTHR44936:SF9">
    <property type="entry name" value="SENSOR PROTEIN CREC"/>
    <property type="match status" value="1"/>
</dbReference>
<proteinExistence type="predicted"/>
<feature type="domain" description="Histidine kinase" evidence="24">
    <location>
        <begin position="234"/>
        <end position="429"/>
    </location>
</feature>
<evidence type="ECO:0000256" key="9">
    <source>
        <dbReference type="ARBA" id="ARBA00022692"/>
    </source>
</evidence>
<dbReference type="PANTHER" id="PTHR44936">
    <property type="entry name" value="SENSOR PROTEIN CREC"/>
    <property type="match status" value="1"/>
</dbReference>